<accession>A0A9Q3L0G8</accession>
<dbReference type="SUPFAM" id="SSF53098">
    <property type="entry name" value="Ribonuclease H-like"/>
    <property type="match status" value="1"/>
</dbReference>
<name>A0A9Q3L0G8_9BASI</name>
<protein>
    <recommendedName>
        <fullName evidence="2">Integrase catalytic domain-containing protein</fullName>
    </recommendedName>
</protein>
<gene>
    <name evidence="3" type="ORF">O181_128595</name>
</gene>
<sequence length="237" mass="26864">MKKWDTEQKMENTEGLKILVGRNEKNSQQWVKSCKACQNRIHYHQKEEGRISFTSALFEKVSIDAVHGKSGILKYLVVARDDFSGWTETVGLVRITANSVSELIFRYGAPKEVTVDGGPEFGKELQDAVQKSGLKIRVTTPYYLESQRIVERGHKQLNDALVKMCGENGSRWKEYLSLVKLDERISTKGATGFSPFELQFGQKAVLPSEIEAKTYLAIEWDKVQSTEDLLEGRAEQL</sequence>
<dbReference type="GO" id="GO:0003723">
    <property type="term" value="F:RNA binding"/>
    <property type="evidence" value="ECO:0007669"/>
    <property type="project" value="UniProtKB-KW"/>
</dbReference>
<dbReference type="Proteomes" id="UP000765509">
    <property type="component" value="Unassembled WGS sequence"/>
</dbReference>
<dbReference type="PROSITE" id="PS50994">
    <property type="entry name" value="INTEGRASE"/>
    <property type="match status" value="1"/>
</dbReference>
<dbReference type="Gene3D" id="3.30.420.10">
    <property type="entry name" value="Ribonuclease H-like superfamily/Ribonuclease H"/>
    <property type="match status" value="1"/>
</dbReference>
<dbReference type="InterPro" id="IPR012337">
    <property type="entry name" value="RNaseH-like_sf"/>
</dbReference>
<keyword evidence="1" id="KW-0694">RNA-binding</keyword>
<evidence type="ECO:0000313" key="4">
    <source>
        <dbReference type="Proteomes" id="UP000765509"/>
    </source>
</evidence>
<reference evidence="3" key="1">
    <citation type="submission" date="2021-03" db="EMBL/GenBank/DDBJ databases">
        <title>Draft genome sequence of rust myrtle Austropuccinia psidii MF-1, a brazilian biotype.</title>
        <authorList>
            <person name="Quecine M.C."/>
            <person name="Pachon D.M.R."/>
            <person name="Bonatelli M.L."/>
            <person name="Correr F.H."/>
            <person name="Franceschini L.M."/>
            <person name="Leite T.F."/>
            <person name="Margarido G.R.A."/>
            <person name="Almeida C.A."/>
            <person name="Ferrarezi J.A."/>
            <person name="Labate C.A."/>
        </authorList>
    </citation>
    <scope>NUCLEOTIDE SEQUENCE</scope>
    <source>
        <strain evidence="3">MF-1</strain>
    </source>
</reference>
<proteinExistence type="predicted"/>
<dbReference type="OrthoDB" id="446925at2759"/>
<dbReference type="EMBL" id="AVOT02132141">
    <property type="protein sequence ID" value="MBW0588880.1"/>
    <property type="molecule type" value="Genomic_DNA"/>
</dbReference>
<dbReference type="PANTHER" id="PTHR37984:SF5">
    <property type="entry name" value="PROTEIN NYNRIN-LIKE"/>
    <property type="match status" value="1"/>
</dbReference>
<comment type="caution">
    <text evidence="3">The sequence shown here is derived from an EMBL/GenBank/DDBJ whole genome shotgun (WGS) entry which is preliminary data.</text>
</comment>
<evidence type="ECO:0000313" key="3">
    <source>
        <dbReference type="EMBL" id="MBW0588880.1"/>
    </source>
</evidence>
<dbReference type="InterPro" id="IPR001584">
    <property type="entry name" value="Integrase_cat-core"/>
</dbReference>
<evidence type="ECO:0000256" key="1">
    <source>
        <dbReference type="ARBA" id="ARBA00022884"/>
    </source>
</evidence>
<dbReference type="AlphaFoldDB" id="A0A9Q3L0G8"/>
<dbReference type="InterPro" id="IPR050951">
    <property type="entry name" value="Retrovirus_Pol_polyprotein"/>
</dbReference>
<dbReference type="InterPro" id="IPR036397">
    <property type="entry name" value="RNaseH_sf"/>
</dbReference>
<dbReference type="GO" id="GO:0005634">
    <property type="term" value="C:nucleus"/>
    <property type="evidence" value="ECO:0007669"/>
    <property type="project" value="UniProtKB-ARBA"/>
</dbReference>
<dbReference type="GO" id="GO:0015074">
    <property type="term" value="P:DNA integration"/>
    <property type="evidence" value="ECO:0007669"/>
    <property type="project" value="InterPro"/>
</dbReference>
<keyword evidence="4" id="KW-1185">Reference proteome</keyword>
<dbReference type="PANTHER" id="PTHR37984">
    <property type="entry name" value="PROTEIN CBG26694"/>
    <property type="match status" value="1"/>
</dbReference>
<feature type="domain" description="Integrase catalytic" evidence="2">
    <location>
        <begin position="53"/>
        <end position="203"/>
    </location>
</feature>
<evidence type="ECO:0000259" key="2">
    <source>
        <dbReference type="PROSITE" id="PS50994"/>
    </source>
</evidence>
<organism evidence="3 4">
    <name type="scientific">Austropuccinia psidii MF-1</name>
    <dbReference type="NCBI Taxonomy" id="1389203"/>
    <lineage>
        <taxon>Eukaryota</taxon>
        <taxon>Fungi</taxon>
        <taxon>Dikarya</taxon>
        <taxon>Basidiomycota</taxon>
        <taxon>Pucciniomycotina</taxon>
        <taxon>Pucciniomycetes</taxon>
        <taxon>Pucciniales</taxon>
        <taxon>Sphaerophragmiaceae</taxon>
        <taxon>Austropuccinia</taxon>
    </lineage>
</organism>